<comment type="catalytic activity">
    <reaction evidence="1 9 10">
        <text>Endonucleolytic cleavage to 5'-phosphomonoester.</text>
        <dbReference type="EC" id="3.1.26.4"/>
    </reaction>
</comment>
<dbReference type="Pfam" id="PF01351">
    <property type="entry name" value="RNase_HII"/>
    <property type="match status" value="1"/>
</dbReference>
<dbReference type="AlphaFoldDB" id="A0A8T4C8X0"/>
<evidence type="ECO:0000313" key="14">
    <source>
        <dbReference type="Proteomes" id="UP000774699"/>
    </source>
</evidence>
<dbReference type="EMBL" id="VGJJ01000031">
    <property type="protein sequence ID" value="MBM3282420.1"/>
    <property type="molecule type" value="Genomic_DNA"/>
</dbReference>
<evidence type="ECO:0000256" key="8">
    <source>
        <dbReference type="ARBA" id="ARBA00022801"/>
    </source>
</evidence>
<dbReference type="InterPro" id="IPR012337">
    <property type="entry name" value="RNaseH-like_sf"/>
</dbReference>
<comment type="subcellular location">
    <subcellularLocation>
        <location evidence="3">Cytoplasm</location>
    </subcellularLocation>
</comment>
<feature type="binding site" evidence="9">
    <location>
        <position position="90"/>
    </location>
    <ligand>
        <name>a divalent metal cation</name>
        <dbReference type="ChEBI" id="CHEBI:60240"/>
    </ligand>
</feature>
<feature type="domain" description="RNase H type-2" evidence="12">
    <location>
        <begin position="83"/>
        <end position="238"/>
    </location>
</feature>
<keyword evidence="7 9" id="KW-0255">Endonuclease</keyword>
<dbReference type="GO" id="GO:0003723">
    <property type="term" value="F:RNA binding"/>
    <property type="evidence" value="ECO:0007669"/>
    <property type="project" value="UniProtKB-UniRule"/>
</dbReference>
<evidence type="ECO:0000256" key="5">
    <source>
        <dbReference type="ARBA" id="ARBA00022722"/>
    </source>
</evidence>
<keyword evidence="4" id="KW-0963">Cytoplasm</keyword>
<dbReference type="SUPFAM" id="SSF53098">
    <property type="entry name" value="Ribonuclease H-like"/>
    <property type="match status" value="1"/>
</dbReference>
<evidence type="ECO:0000259" key="12">
    <source>
        <dbReference type="PROSITE" id="PS51975"/>
    </source>
</evidence>
<organism evidence="13 14">
    <name type="scientific">Candidatus Iainarchaeum sp</name>
    <dbReference type="NCBI Taxonomy" id="3101447"/>
    <lineage>
        <taxon>Archaea</taxon>
        <taxon>Candidatus Iainarchaeota</taxon>
        <taxon>Candidatus Iainarchaeia</taxon>
        <taxon>Candidatus Iainarchaeales</taxon>
        <taxon>Candidatus Iainarchaeaceae</taxon>
        <taxon>Candidatus Iainarchaeum</taxon>
    </lineage>
</organism>
<dbReference type="InterPro" id="IPR024568">
    <property type="entry name" value="RNase_HIII_N"/>
</dbReference>
<evidence type="ECO:0000256" key="6">
    <source>
        <dbReference type="ARBA" id="ARBA00022723"/>
    </source>
</evidence>
<dbReference type="PROSITE" id="PS51975">
    <property type="entry name" value="RNASE_H_2"/>
    <property type="match status" value="1"/>
</dbReference>
<evidence type="ECO:0000256" key="7">
    <source>
        <dbReference type="ARBA" id="ARBA00022759"/>
    </source>
</evidence>
<dbReference type="GO" id="GO:0004523">
    <property type="term" value="F:RNA-DNA hybrid ribonuclease activity"/>
    <property type="evidence" value="ECO:0007669"/>
    <property type="project" value="UniProtKB-UniRule"/>
</dbReference>
<evidence type="ECO:0000256" key="11">
    <source>
        <dbReference type="SAM" id="MobiDB-lite"/>
    </source>
</evidence>
<feature type="compositionally biased region" description="Basic and acidic residues" evidence="11">
    <location>
        <begin position="219"/>
        <end position="238"/>
    </location>
</feature>
<dbReference type="GO" id="GO:0005737">
    <property type="term" value="C:cytoplasm"/>
    <property type="evidence" value="ECO:0007669"/>
    <property type="project" value="UniProtKB-SubCell"/>
</dbReference>
<feature type="region of interest" description="Disordered" evidence="11">
    <location>
        <begin position="215"/>
        <end position="238"/>
    </location>
</feature>
<dbReference type="Gene3D" id="3.30.310.10">
    <property type="entry name" value="TATA-Binding Protein"/>
    <property type="match status" value="1"/>
</dbReference>
<gene>
    <name evidence="13" type="ORF">FJY86_03730</name>
</gene>
<evidence type="ECO:0000313" key="13">
    <source>
        <dbReference type="EMBL" id="MBM3282420.1"/>
    </source>
</evidence>
<name>A0A8T4C8X0_9ARCH</name>
<comment type="cofactor">
    <cofactor evidence="9">
        <name>Mn(2+)</name>
        <dbReference type="ChEBI" id="CHEBI:29035"/>
    </cofactor>
    <cofactor evidence="9">
        <name>Mg(2+)</name>
        <dbReference type="ChEBI" id="CHEBI:18420"/>
    </cofactor>
    <text evidence="9">Manganese or magnesium. Binds 1 divalent metal ion per monomer in the absence of substrate. May bind a second metal ion after substrate binding.</text>
</comment>
<accession>A0A8T4C8X0</accession>
<dbReference type="Gene3D" id="3.30.420.10">
    <property type="entry name" value="Ribonuclease H-like superfamily/Ribonuclease H"/>
    <property type="match status" value="1"/>
</dbReference>
<sequence>MENSSMVVTLSLSTKEVESIISHMNEYPALPTPSKYELARYQMGKTIVTFYTSGKVVVQGNNPELEKNVSEKLVEWLGNENDELVFGIDEVGRGERDGPLVITGVLGQRNALRTLRDSKKTSDVKKKYTEATGKSLIQMSVAINAETIDSLRNAGKTMNDIEASAAQHMHHMIQEFFPNSITIMDGRALKKGMKGIVFQEKADDKEASVSAASIIAKHTRNESGNHAERKTWKRNTLE</sequence>
<comment type="function">
    <text evidence="2 10">Endonuclease that specifically degrades the RNA of RNA-DNA hybrids.</text>
</comment>
<dbReference type="InterPro" id="IPR012295">
    <property type="entry name" value="TBP_dom_sf"/>
</dbReference>
<comment type="similarity">
    <text evidence="10">Belongs to the RNase HII family.</text>
</comment>
<evidence type="ECO:0000256" key="2">
    <source>
        <dbReference type="ARBA" id="ARBA00004065"/>
    </source>
</evidence>
<feature type="binding site" evidence="9">
    <location>
        <position position="185"/>
    </location>
    <ligand>
        <name>a divalent metal cation</name>
        <dbReference type="ChEBI" id="CHEBI:60240"/>
    </ligand>
</feature>
<dbReference type="EC" id="3.1.26.4" evidence="10"/>
<keyword evidence="6 9" id="KW-0479">Metal-binding</keyword>
<keyword evidence="5 9" id="KW-0540">Nuclease</keyword>
<feature type="binding site" evidence="9">
    <location>
        <position position="89"/>
    </location>
    <ligand>
        <name>a divalent metal cation</name>
        <dbReference type="ChEBI" id="CHEBI:60240"/>
    </ligand>
</feature>
<dbReference type="GO" id="GO:0046872">
    <property type="term" value="F:metal ion binding"/>
    <property type="evidence" value="ECO:0007669"/>
    <property type="project" value="UniProtKB-KW"/>
</dbReference>
<evidence type="ECO:0000256" key="10">
    <source>
        <dbReference type="RuleBase" id="RU003515"/>
    </source>
</evidence>
<comment type="caution">
    <text evidence="13">The sequence shown here is derived from an EMBL/GenBank/DDBJ whole genome shotgun (WGS) entry which is preliminary data.</text>
</comment>
<evidence type="ECO:0000256" key="4">
    <source>
        <dbReference type="ARBA" id="ARBA00022490"/>
    </source>
</evidence>
<evidence type="ECO:0000256" key="3">
    <source>
        <dbReference type="ARBA" id="ARBA00004496"/>
    </source>
</evidence>
<reference evidence="13" key="1">
    <citation type="submission" date="2019-03" db="EMBL/GenBank/DDBJ databases">
        <title>Lake Tanganyika Metagenome-Assembled Genomes (MAGs).</title>
        <authorList>
            <person name="Tran P."/>
        </authorList>
    </citation>
    <scope>NUCLEOTIDE SEQUENCE</scope>
    <source>
        <strain evidence="13">M_DeepCast_50m_m2_156</strain>
    </source>
</reference>
<keyword evidence="8 9" id="KW-0378">Hydrolase</keyword>
<evidence type="ECO:0000256" key="9">
    <source>
        <dbReference type="PROSITE-ProRule" id="PRU01319"/>
    </source>
</evidence>
<dbReference type="PANTHER" id="PTHR10954:SF23">
    <property type="entry name" value="RIBONUCLEASE"/>
    <property type="match status" value="1"/>
</dbReference>
<protein>
    <recommendedName>
        <fullName evidence="10">Ribonuclease</fullName>
        <ecNumber evidence="10">3.1.26.4</ecNumber>
    </recommendedName>
</protein>
<dbReference type="GO" id="GO:0006298">
    <property type="term" value="P:mismatch repair"/>
    <property type="evidence" value="ECO:0007669"/>
    <property type="project" value="TreeGrafter"/>
</dbReference>
<dbReference type="PANTHER" id="PTHR10954">
    <property type="entry name" value="RIBONUCLEASE H2 SUBUNIT A"/>
    <property type="match status" value="1"/>
</dbReference>
<dbReference type="Proteomes" id="UP000774699">
    <property type="component" value="Unassembled WGS sequence"/>
</dbReference>
<dbReference type="GO" id="GO:0032299">
    <property type="term" value="C:ribonuclease H2 complex"/>
    <property type="evidence" value="ECO:0007669"/>
    <property type="project" value="TreeGrafter"/>
</dbReference>
<proteinExistence type="inferred from homology"/>
<dbReference type="InterPro" id="IPR001352">
    <property type="entry name" value="RNase_HII/HIII"/>
</dbReference>
<dbReference type="InterPro" id="IPR036397">
    <property type="entry name" value="RNaseH_sf"/>
</dbReference>
<dbReference type="GO" id="GO:0043137">
    <property type="term" value="P:DNA replication, removal of RNA primer"/>
    <property type="evidence" value="ECO:0007669"/>
    <property type="project" value="TreeGrafter"/>
</dbReference>
<dbReference type="InterPro" id="IPR024567">
    <property type="entry name" value="RNase_HII/HIII_dom"/>
</dbReference>
<dbReference type="Pfam" id="PF11858">
    <property type="entry name" value="DUF3378"/>
    <property type="match status" value="1"/>
</dbReference>
<evidence type="ECO:0000256" key="1">
    <source>
        <dbReference type="ARBA" id="ARBA00000077"/>
    </source>
</evidence>